<evidence type="ECO:0000256" key="1">
    <source>
        <dbReference type="SAM" id="SignalP"/>
    </source>
</evidence>
<evidence type="ECO:0000313" key="2">
    <source>
        <dbReference type="EMBL" id="WTY39309.1"/>
    </source>
</evidence>
<keyword evidence="1" id="KW-0732">Signal</keyword>
<dbReference type="RefSeq" id="WP_405151281.1">
    <property type="nucleotide sequence ID" value="NZ_CP109527.1"/>
</dbReference>
<accession>A0ABZ1NH05</accession>
<feature type="chain" id="PRO_5047314338" evidence="1">
    <location>
        <begin position="38"/>
        <end position="302"/>
    </location>
</feature>
<protein>
    <submittedName>
        <fullName evidence="2">Uncharacterized protein</fullName>
    </submittedName>
</protein>
<gene>
    <name evidence="2" type="ORF">OG308_16475</name>
</gene>
<proteinExistence type="predicted"/>
<organism evidence="2 3">
    <name type="scientific">Nocardia salmonicida</name>
    <dbReference type="NCBI Taxonomy" id="53431"/>
    <lineage>
        <taxon>Bacteria</taxon>
        <taxon>Bacillati</taxon>
        <taxon>Actinomycetota</taxon>
        <taxon>Actinomycetes</taxon>
        <taxon>Mycobacteriales</taxon>
        <taxon>Nocardiaceae</taxon>
        <taxon>Nocardia</taxon>
    </lineage>
</organism>
<dbReference type="EMBL" id="CP109527">
    <property type="protein sequence ID" value="WTY39309.1"/>
    <property type="molecule type" value="Genomic_DNA"/>
</dbReference>
<dbReference type="Proteomes" id="UP001621418">
    <property type="component" value="Chromosome"/>
</dbReference>
<name>A0ABZ1NH05_9NOCA</name>
<evidence type="ECO:0000313" key="3">
    <source>
        <dbReference type="Proteomes" id="UP001621418"/>
    </source>
</evidence>
<sequence length="302" mass="32654">MRTAPGAWRRRLTVPGTLLVSALAVITNVVASPTAVAKPGVPIASDRCTAEQRTESLRADQQRVFDLLGPLRTLNGPEDLVPLAAAGTYGPDSHGWVQYERMGVALLNLDQSLQIITKQMPGSTPGPDTVVSGKPAGLFYRSRQTGFNYHDAYTPQFPYDLVGWFYAGVYTPGETPTEVGLCMFRGDWAFHERGVHTFPDFDMYMMPPEEDYLGQKRGNTPLPGGSTPSGLVHPRGWDVHIFLDPANPTTPVATDLSPFGDIPGVVGGMDTAFPYPVWPDELEAGADPHPVTPGMTAGHSHN</sequence>
<reference evidence="2 3" key="1">
    <citation type="submission" date="2022-10" db="EMBL/GenBank/DDBJ databases">
        <title>The complete genomes of actinobacterial strains from the NBC collection.</title>
        <authorList>
            <person name="Joergensen T.S."/>
            <person name="Alvarez Arevalo M."/>
            <person name="Sterndorff E.B."/>
            <person name="Faurdal D."/>
            <person name="Vuksanovic O."/>
            <person name="Mourched A.-S."/>
            <person name="Charusanti P."/>
            <person name="Shaw S."/>
            <person name="Blin K."/>
            <person name="Weber T."/>
        </authorList>
    </citation>
    <scope>NUCLEOTIDE SEQUENCE [LARGE SCALE GENOMIC DNA]</scope>
    <source>
        <strain evidence="2 3">NBC_01413</strain>
    </source>
</reference>
<keyword evidence="3" id="KW-1185">Reference proteome</keyword>
<feature type="signal peptide" evidence="1">
    <location>
        <begin position="1"/>
        <end position="37"/>
    </location>
</feature>